<evidence type="ECO:0000313" key="2">
    <source>
        <dbReference type="EMBL" id="MQL88409.1"/>
    </source>
</evidence>
<feature type="transmembrane region" description="Helical" evidence="1">
    <location>
        <begin position="36"/>
        <end position="58"/>
    </location>
</feature>
<proteinExistence type="predicted"/>
<keyword evidence="1" id="KW-0472">Membrane</keyword>
<comment type="caution">
    <text evidence="2">The sequence shown here is derived from an EMBL/GenBank/DDBJ whole genome shotgun (WGS) entry which is preliminary data.</text>
</comment>
<gene>
    <name evidence="2" type="ORF">Taro_020970</name>
</gene>
<feature type="non-terminal residue" evidence="2">
    <location>
        <position position="161"/>
    </location>
</feature>
<evidence type="ECO:0000256" key="1">
    <source>
        <dbReference type="SAM" id="Phobius"/>
    </source>
</evidence>
<dbReference type="Proteomes" id="UP000652761">
    <property type="component" value="Unassembled WGS sequence"/>
</dbReference>
<protein>
    <submittedName>
        <fullName evidence="2">Uncharacterized protein</fullName>
    </submittedName>
</protein>
<organism evidence="2 3">
    <name type="scientific">Colocasia esculenta</name>
    <name type="common">Wild taro</name>
    <name type="synonym">Arum esculentum</name>
    <dbReference type="NCBI Taxonomy" id="4460"/>
    <lineage>
        <taxon>Eukaryota</taxon>
        <taxon>Viridiplantae</taxon>
        <taxon>Streptophyta</taxon>
        <taxon>Embryophyta</taxon>
        <taxon>Tracheophyta</taxon>
        <taxon>Spermatophyta</taxon>
        <taxon>Magnoliopsida</taxon>
        <taxon>Liliopsida</taxon>
        <taxon>Araceae</taxon>
        <taxon>Aroideae</taxon>
        <taxon>Colocasieae</taxon>
        <taxon>Colocasia</taxon>
    </lineage>
</organism>
<dbReference type="AlphaFoldDB" id="A0A843VA30"/>
<evidence type="ECO:0000313" key="3">
    <source>
        <dbReference type="Proteomes" id="UP000652761"/>
    </source>
</evidence>
<sequence length="161" mass="16821">MRTSGSLAGGWEVGSLQLVSERGSTEICKEVCGFRARFVCVLQVGCSCCCVACMASVVARCVHAVVARLVVDSLAVVFPCGGWLQASPGAVLLVVFGALVVCVPLWLREPACGVAFTGAGLLSVEPAEVRFPQNCAVLVSGCYCVALWVKVHRLVARCSGK</sequence>
<accession>A0A843VA30</accession>
<dbReference type="EMBL" id="NMUH01001054">
    <property type="protein sequence ID" value="MQL88409.1"/>
    <property type="molecule type" value="Genomic_DNA"/>
</dbReference>
<keyword evidence="1" id="KW-0812">Transmembrane</keyword>
<reference evidence="2" key="1">
    <citation type="submission" date="2017-07" db="EMBL/GenBank/DDBJ databases">
        <title>Taro Niue Genome Assembly and Annotation.</title>
        <authorList>
            <person name="Atibalentja N."/>
            <person name="Keating K."/>
            <person name="Fields C.J."/>
        </authorList>
    </citation>
    <scope>NUCLEOTIDE SEQUENCE</scope>
    <source>
        <strain evidence="2">Niue_2</strain>
        <tissue evidence="2">Leaf</tissue>
    </source>
</reference>
<keyword evidence="1" id="KW-1133">Transmembrane helix</keyword>
<feature type="transmembrane region" description="Helical" evidence="1">
    <location>
        <begin position="90"/>
        <end position="107"/>
    </location>
</feature>
<name>A0A843VA30_COLES</name>
<keyword evidence="3" id="KW-1185">Reference proteome</keyword>